<evidence type="ECO:0000256" key="1">
    <source>
        <dbReference type="ARBA" id="ARBA00004141"/>
    </source>
</evidence>
<evidence type="ECO:0000256" key="2">
    <source>
        <dbReference type="ARBA" id="ARBA00022692"/>
    </source>
</evidence>
<evidence type="ECO:0000256" key="6">
    <source>
        <dbReference type="SAM" id="MobiDB-lite"/>
    </source>
</evidence>
<feature type="transmembrane region" description="Helical" evidence="7">
    <location>
        <begin position="20"/>
        <end position="43"/>
    </location>
</feature>
<dbReference type="EMBL" id="JAUKUA010000002">
    <property type="protein sequence ID" value="KAK0725554.1"/>
    <property type="molecule type" value="Genomic_DNA"/>
</dbReference>
<dbReference type="PANTHER" id="PTHR33048">
    <property type="entry name" value="PTH11-LIKE INTEGRAL MEMBRANE PROTEIN (AFU_ORTHOLOGUE AFUA_5G11245)"/>
    <property type="match status" value="1"/>
</dbReference>
<evidence type="ECO:0000256" key="3">
    <source>
        <dbReference type="ARBA" id="ARBA00022989"/>
    </source>
</evidence>
<dbReference type="Pfam" id="PF20684">
    <property type="entry name" value="Fung_rhodopsin"/>
    <property type="match status" value="1"/>
</dbReference>
<gene>
    <name evidence="9" type="ORF">B0H67DRAFT_659165</name>
</gene>
<dbReference type="InterPro" id="IPR049326">
    <property type="entry name" value="Rhodopsin_dom_fungi"/>
</dbReference>
<sequence>MASSGQAPQLPPNALEDRAATVIGVVAFCLLFATCMVGLRIWTRKKIINQLGLDDYACVAGLLVTYGSGISIAHMTRYGLGKHVYVMNPTDIPLYLRDFYLSIIFYCAALLAVKLTFLFQYYRVLAVQQMRIVYLVAIVVVGGWALSQLLVGIFICHPIQGFWDSTLGATCIPNIPQWYINAAGNIITDIAVFVLPLPAIWKLQLGKQQKILLLCIFSLGFFTVMISMIRIRYLKLFEDFPWENVDSSLWSIGELCSALTCACLPTLRPFLARHFPSLGTIVGASSSGSTSKSGKNSKSGVGSRHTDLESAKHHGIKSSTGDDGSEVELAGTNSNKAGGPLSVNPGHCRGASEDNTSIDSYNNNSPDGLDLTPHPRGVGARTSIRRAGPEVLQR</sequence>
<feature type="transmembrane region" description="Helical" evidence="7">
    <location>
        <begin position="99"/>
        <end position="120"/>
    </location>
</feature>
<proteinExistence type="inferred from homology"/>
<comment type="similarity">
    <text evidence="5">Belongs to the SAT4 family.</text>
</comment>
<feature type="transmembrane region" description="Helical" evidence="7">
    <location>
        <begin position="175"/>
        <end position="199"/>
    </location>
</feature>
<comment type="caution">
    <text evidence="9">The sequence shown here is derived from an EMBL/GenBank/DDBJ whole genome shotgun (WGS) entry which is preliminary data.</text>
</comment>
<reference evidence="9" key="1">
    <citation type="submission" date="2023-06" db="EMBL/GenBank/DDBJ databases">
        <title>Genome-scale phylogeny and comparative genomics of the fungal order Sordariales.</title>
        <authorList>
            <consortium name="Lawrence Berkeley National Laboratory"/>
            <person name="Hensen N."/>
            <person name="Bonometti L."/>
            <person name="Westerberg I."/>
            <person name="Brannstrom I.O."/>
            <person name="Guillou S."/>
            <person name="Cros-Aarteil S."/>
            <person name="Calhoun S."/>
            <person name="Haridas S."/>
            <person name="Kuo A."/>
            <person name="Mondo S."/>
            <person name="Pangilinan J."/>
            <person name="Riley R."/>
            <person name="Labutti K."/>
            <person name="Andreopoulos B."/>
            <person name="Lipzen A."/>
            <person name="Chen C."/>
            <person name="Yanf M."/>
            <person name="Daum C."/>
            <person name="Ng V."/>
            <person name="Clum A."/>
            <person name="Steindorff A."/>
            <person name="Ohm R."/>
            <person name="Martin F."/>
            <person name="Silar P."/>
            <person name="Natvig D."/>
            <person name="Lalanne C."/>
            <person name="Gautier V."/>
            <person name="Ament-Velasquez S.L."/>
            <person name="Kruys A."/>
            <person name="Hutchinson M.I."/>
            <person name="Powell A.J."/>
            <person name="Barry K."/>
            <person name="Miller A.N."/>
            <person name="Grigoriev I.V."/>
            <person name="Debuchy R."/>
            <person name="Gladieux P."/>
            <person name="Thoren M.H."/>
            <person name="Johannesson H."/>
        </authorList>
    </citation>
    <scope>NUCLEOTIDE SEQUENCE</scope>
    <source>
        <strain evidence="9">SMH4607-1</strain>
    </source>
</reference>
<evidence type="ECO:0000256" key="7">
    <source>
        <dbReference type="SAM" id="Phobius"/>
    </source>
</evidence>
<dbReference type="InterPro" id="IPR052337">
    <property type="entry name" value="SAT4-like"/>
</dbReference>
<feature type="region of interest" description="Disordered" evidence="6">
    <location>
        <begin position="284"/>
        <end position="394"/>
    </location>
</feature>
<evidence type="ECO:0000313" key="9">
    <source>
        <dbReference type="EMBL" id="KAK0725554.1"/>
    </source>
</evidence>
<dbReference type="AlphaFoldDB" id="A0AA40E2H8"/>
<feature type="transmembrane region" description="Helical" evidence="7">
    <location>
        <begin position="211"/>
        <end position="229"/>
    </location>
</feature>
<feature type="transmembrane region" description="Helical" evidence="7">
    <location>
        <begin position="132"/>
        <end position="155"/>
    </location>
</feature>
<name>A0AA40E2H8_9PEZI</name>
<evidence type="ECO:0000259" key="8">
    <source>
        <dbReference type="Pfam" id="PF20684"/>
    </source>
</evidence>
<feature type="compositionally biased region" description="Polar residues" evidence="6">
    <location>
        <begin position="353"/>
        <end position="366"/>
    </location>
</feature>
<keyword evidence="3 7" id="KW-1133">Transmembrane helix</keyword>
<dbReference type="PANTHER" id="PTHR33048:SF47">
    <property type="entry name" value="INTEGRAL MEMBRANE PROTEIN-RELATED"/>
    <property type="match status" value="1"/>
</dbReference>
<feature type="transmembrane region" description="Helical" evidence="7">
    <location>
        <begin position="55"/>
        <end position="79"/>
    </location>
</feature>
<dbReference type="Proteomes" id="UP001172102">
    <property type="component" value="Unassembled WGS sequence"/>
</dbReference>
<keyword evidence="10" id="KW-1185">Reference proteome</keyword>
<keyword evidence="2 7" id="KW-0812">Transmembrane</keyword>
<evidence type="ECO:0000313" key="10">
    <source>
        <dbReference type="Proteomes" id="UP001172102"/>
    </source>
</evidence>
<dbReference type="GO" id="GO:0016020">
    <property type="term" value="C:membrane"/>
    <property type="evidence" value="ECO:0007669"/>
    <property type="project" value="UniProtKB-SubCell"/>
</dbReference>
<organism evidence="9 10">
    <name type="scientific">Lasiosphaeris hirsuta</name>
    <dbReference type="NCBI Taxonomy" id="260670"/>
    <lineage>
        <taxon>Eukaryota</taxon>
        <taxon>Fungi</taxon>
        <taxon>Dikarya</taxon>
        <taxon>Ascomycota</taxon>
        <taxon>Pezizomycotina</taxon>
        <taxon>Sordariomycetes</taxon>
        <taxon>Sordariomycetidae</taxon>
        <taxon>Sordariales</taxon>
        <taxon>Lasiosphaeriaceae</taxon>
        <taxon>Lasiosphaeris</taxon>
    </lineage>
</organism>
<evidence type="ECO:0000256" key="4">
    <source>
        <dbReference type="ARBA" id="ARBA00023136"/>
    </source>
</evidence>
<protein>
    <recommendedName>
        <fullName evidence="8">Rhodopsin domain-containing protein</fullName>
    </recommendedName>
</protein>
<comment type="subcellular location">
    <subcellularLocation>
        <location evidence="1">Membrane</location>
        <topology evidence="1">Multi-pass membrane protein</topology>
    </subcellularLocation>
</comment>
<feature type="compositionally biased region" description="Low complexity" evidence="6">
    <location>
        <begin position="284"/>
        <end position="303"/>
    </location>
</feature>
<keyword evidence="4 7" id="KW-0472">Membrane</keyword>
<evidence type="ECO:0000256" key="5">
    <source>
        <dbReference type="ARBA" id="ARBA00038359"/>
    </source>
</evidence>
<accession>A0AA40E2H8</accession>
<feature type="domain" description="Rhodopsin" evidence="8">
    <location>
        <begin position="39"/>
        <end position="273"/>
    </location>
</feature>